<dbReference type="GO" id="GO:0051707">
    <property type="term" value="P:response to other organism"/>
    <property type="evidence" value="ECO:0007669"/>
    <property type="project" value="UniProtKB-ARBA"/>
</dbReference>
<dbReference type="SUPFAM" id="SSF52540">
    <property type="entry name" value="P-loop containing nucleoside triphosphate hydrolases"/>
    <property type="match status" value="1"/>
</dbReference>
<dbReference type="CDD" id="cd14798">
    <property type="entry name" value="RX-CC_like"/>
    <property type="match status" value="1"/>
</dbReference>
<dbReference type="GO" id="GO:0006952">
    <property type="term" value="P:defense response"/>
    <property type="evidence" value="ECO:0007669"/>
    <property type="project" value="UniProtKB-KW"/>
</dbReference>
<evidence type="ECO:0000259" key="7">
    <source>
        <dbReference type="Pfam" id="PF23559"/>
    </source>
</evidence>
<dbReference type="InterPro" id="IPR013108">
    <property type="entry name" value="Amidohydro_3"/>
</dbReference>
<dbReference type="STRING" id="210143.A0A1R3HSU0"/>
<comment type="caution">
    <text evidence="9">The sequence shown here is derived from an EMBL/GenBank/DDBJ whole genome shotgun (WGS) entry which is preliminary data.</text>
</comment>
<proteinExistence type="predicted"/>
<dbReference type="InterPro" id="IPR011059">
    <property type="entry name" value="Metal-dep_hydrolase_composite"/>
</dbReference>
<dbReference type="PRINTS" id="PR00364">
    <property type="entry name" value="DISEASERSIST"/>
</dbReference>
<evidence type="ECO:0000256" key="1">
    <source>
        <dbReference type="ARBA" id="ARBA00022737"/>
    </source>
</evidence>
<dbReference type="InterPro" id="IPR033932">
    <property type="entry name" value="YtcJ-like"/>
</dbReference>
<evidence type="ECO:0000313" key="10">
    <source>
        <dbReference type="Proteomes" id="UP000188268"/>
    </source>
</evidence>
<dbReference type="Pfam" id="PF00931">
    <property type="entry name" value="NB-ARC"/>
    <property type="match status" value="1"/>
</dbReference>
<dbReference type="FunFam" id="1.10.10.10:FF:000322">
    <property type="entry name" value="Probable disease resistance protein At1g63360"/>
    <property type="match status" value="1"/>
</dbReference>
<evidence type="ECO:0000256" key="3">
    <source>
        <dbReference type="ARBA" id="ARBA00022821"/>
    </source>
</evidence>
<dbReference type="InterPro" id="IPR042197">
    <property type="entry name" value="Apaf_helical"/>
</dbReference>
<dbReference type="SUPFAM" id="SSF52058">
    <property type="entry name" value="L domain-like"/>
    <property type="match status" value="1"/>
</dbReference>
<dbReference type="SUPFAM" id="SSF51556">
    <property type="entry name" value="Metallo-dependent hydrolases"/>
    <property type="match status" value="1"/>
</dbReference>
<protein>
    <submittedName>
        <fullName evidence="9">Disease resistance protein</fullName>
    </submittedName>
</protein>
<dbReference type="OrthoDB" id="995467at2759"/>
<gene>
    <name evidence="9" type="ORF">CCACVL1_17282</name>
</gene>
<evidence type="ECO:0000259" key="4">
    <source>
        <dbReference type="Pfam" id="PF00931"/>
    </source>
</evidence>
<evidence type="ECO:0000313" key="9">
    <source>
        <dbReference type="EMBL" id="OMO73392.1"/>
    </source>
</evidence>
<dbReference type="GO" id="GO:0016810">
    <property type="term" value="F:hydrolase activity, acting on carbon-nitrogen (but not peptide) bonds"/>
    <property type="evidence" value="ECO:0007669"/>
    <property type="project" value="InterPro"/>
</dbReference>
<evidence type="ECO:0000259" key="8">
    <source>
        <dbReference type="Pfam" id="PF23598"/>
    </source>
</evidence>
<dbReference type="Pfam" id="PF23559">
    <property type="entry name" value="WHD_DRP"/>
    <property type="match status" value="1"/>
</dbReference>
<keyword evidence="10" id="KW-1185">Reference proteome</keyword>
<dbReference type="Gene3D" id="3.40.50.300">
    <property type="entry name" value="P-loop containing nucleotide triphosphate hydrolases"/>
    <property type="match status" value="1"/>
</dbReference>
<reference evidence="9 10" key="1">
    <citation type="submission" date="2013-09" db="EMBL/GenBank/DDBJ databases">
        <title>Corchorus capsularis genome sequencing.</title>
        <authorList>
            <person name="Alam M."/>
            <person name="Haque M.S."/>
            <person name="Islam M.S."/>
            <person name="Emdad E.M."/>
            <person name="Islam M.M."/>
            <person name="Ahmed B."/>
            <person name="Halim A."/>
            <person name="Hossen Q.M.M."/>
            <person name="Hossain M.Z."/>
            <person name="Ahmed R."/>
            <person name="Khan M.M."/>
            <person name="Islam R."/>
            <person name="Rashid M.M."/>
            <person name="Khan S.A."/>
            <person name="Rahman M.S."/>
            <person name="Alam M."/>
        </authorList>
    </citation>
    <scope>NUCLEOTIDE SEQUENCE [LARGE SCALE GENOMIC DNA]</scope>
    <source>
        <strain evidence="10">cv. CVL-1</strain>
        <tissue evidence="9">Whole seedling</tissue>
    </source>
</reference>
<dbReference type="Gene3D" id="1.20.5.4130">
    <property type="match status" value="1"/>
</dbReference>
<keyword evidence="3" id="KW-0611">Plant defense</keyword>
<dbReference type="InterPro" id="IPR058922">
    <property type="entry name" value="WHD_DRP"/>
</dbReference>
<dbReference type="InterPro" id="IPR002182">
    <property type="entry name" value="NB-ARC"/>
</dbReference>
<dbReference type="Gene3D" id="3.20.20.140">
    <property type="entry name" value="Metal-dependent hydrolases"/>
    <property type="match status" value="1"/>
</dbReference>
<dbReference type="InterPro" id="IPR027417">
    <property type="entry name" value="P-loop_NTPase"/>
</dbReference>
<dbReference type="Gramene" id="OMO73392">
    <property type="protein sequence ID" value="OMO73392"/>
    <property type="gene ID" value="CCACVL1_17282"/>
</dbReference>
<dbReference type="Pfam" id="PF23598">
    <property type="entry name" value="LRR_14"/>
    <property type="match status" value="1"/>
</dbReference>
<dbReference type="FunFam" id="3.10.310.70:FF:000002">
    <property type="entry name" value="LAF3/LAF3 ISF1/LAF3 ISF2"/>
    <property type="match status" value="1"/>
</dbReference>
<dbReference type="InterPro" id="IPR032675">
    <property type="entry name" value="LRR_dom_sf"/>
</dbReference>
<feature type="domain" description="NB-ARC" evidence="4">
    <location>
        <begin position="176"/>
        <end position="352"/>
    </location>
</feature>
<feature type="domain" description="Amidohydrolase 3" evidence="5">
    <location>
        <begin position="982"/>
        <end position="1463"/>
    </location>
</feature>
<keyword evidence="1" id="KW-0677">Repeat</keyword>
<organism evidence="9 10">
    <name type="scientific">Corchorus capsularis</name>
    <name type="common">Jute</name>
    <dbReference type="NCBI Taxonomy" id="210143"/>
    <lineage>
        <taxon>Eukaryota</taxon>
        <taxon>Viridiplantae</taxon>
        <taxon>Streptophyta</taxon>
        <taxon>Embryophyta</taxon>
        <taxon>Tracheophyta</taxon>
        <taxon>Spermatophyta</taxon>
        <taxon>Magnoliopsida</taxon>
        <taxon>eudicotyledons</taxon>
        <taxon>Gunneridae</taxon>
        <taxon>Pentapetalae</taxon>
        <taxon>rosids</taxon>
        <taxon>malvids</taxon>
        <taxon>Malvales</taxon>
        <taxon>Malvaceae</taxon>
        <taxon>Grewioideae</taxon>
        <taxon>Apeibeae</taxon>
        <taxon>Corchorus</taxon>
    </lineage>
</organism>
<feature type="domain" description="Disease resistance protein winged helix" evidence="7">
    <location>
        <begin position="441"/>
        <end position="514"/>
    </location>
</feature>
<dbReference type="Gene3D" id="3.80.10.10">
    <property type="entry name" value="Ribonuclease Inhibitor"/>
    <property type="match status" value="1"/>
</dbReference>
<dbReference type="Gene3D" id="1.10.10.10">
    <property type="entry name" value="Winged helix-like DNA-binding domain superfamily/Winged helix DNA-binding domain"/>
    <property type="match status" value="1"/>
</dbReference>
<dbReference type="Gene3D" id="1.10.8.430">
    <property type="entry name" value="Helical domain of apoptotic protease-activating factors"/>
    <property type="match status" value="1"/>
</dbReference>
<dbReference type="SUPFAM" id="SSF51338">
    <property type="entry name" value="Composite domain of metallo-dependent hydrolases"/>
    <property type="match status" value="1"/>
</dbReference>
<feature type="domain" description="Disease resistance N-terminal" evidence="6">
    <location>
        <begin position="6"/>
        <end position="93"/>
    </location>
</feature>
<feature type="domain" description="Disease resistance R13L4/SHOC-2-like LRR" evidence="8">
    <location>
        <begin position="578"/>
        <end position="790"/>
    </location>
</feature>
<evidence type="ECO:0000259" key="6">
    <source>
        <dbReference type="Pfam" id="PF18052"/>
    </source>
</evidence>
<evidence type="ECO:0000256" key="2">
    <source>
        <dbReference type="ARBA" id="ARBA00022741"/>
    </source>
</evidence>
<keyword evidence="2" id="KW-0547">Nucleotide-binding</keyword>
<dbReference type="GO" id="GO:0043531">
    <property type="term" value="F:ADP binding"/>
    <property type="evidence" value="ECO:0007669"/>
    <property type="project" value="InterPro"/>
</dbReference>
<dbReference type="Pfam" id="PF07969">
    <property type="entry name" value="Amidohydro_3"/>
    <property type="match status" value="1"/>
</dbReference>
<dbReference type="InterPro" id="IPR036388">
    <property type="entry name" value="WH-like_DNA-bd_sf"/>
</dbReference>
<dbReference type="OMA" id="KQCPEEL"/>
<dbReference type="PANTHER" id="PTHR22642">
    <property type="entry name" value="IMIDAZOLONEPROPIONASE"/>
    <property type="match status" value="1"/>
</dbReference>
<name>A0A1R3HSU0_COCAP</name>
<dbReference type="InterPro" id="IPR032466">
    <property type="entry name" value="Metal_Hydrolase"/>
</dbReference>
<dbReference type="EMBL" id="AWWV01011217">
    <property type="protein sequence ID" value="OMO73392.1"/>
    <property type="molecule type" value="Genomic_DNA"/>
</dbReference>
<evidence type="ECO:0000259" key="5">
    <source>
        <dbReference type="Pfam" id="PF07969"/>
    </source>
</evidence>
<dbReference type="Proteomes" id="UP000188268">
    <property type="component" value="Unassembled WGS sequence"/>
</dbReference>
<dbReference type="PANTHER" id="PTHR22642:SF2">
    <property type="entry name" value="PROTEIN LONG AFTER FAR-RED 3"/>
    <property type="match status" value="1"/>
</dbReference>
<dbReference type="Pfam" id="PF18052">
    <property type="entry name" value="Rx_N"/>
    <property type="match status" value="1"/>
</dbReference>
<dbReference type="CDD" id="cd01300">
    <property type="entry name" value="YtcJ_like"/>
    <property type="match status" value="1"/>
</dbReference>
<dbReference type="InterPro" id="IPR055414">
    <property type="entry name" value="LRR_R13L4/SHOC2-like"/>
</dbReference>
<dbReference type="InterPro" id="IPR041118">
    <property type="entry name" value="Rx_N"/>
</dbReference>
<accession>A0A1R3HSU0</accession>
<dbReference type="Gene3D" id="2.30.40.10">
    <property type="entry name" value="Urease, subunit C, domain 1"/>
    <property type="match status" value="1"/>
</dbReference>
<sequence length="1468" mass="165595">MAEVAVSLVLDRIYLLTQELKLLRDVHKDVEDIKIELEFISSFQRDADARAAKEDHDSEGLKTWVKHIREAAFRIEDVIDEYILHVGKHHHQQHGFRAFLGKIDFCSVKSMRKRHEIAMEIQEVKTMVREMRERSAGYGFNTLASSSSAAEIKTWHDPRMGLHFIENDVLVGIDSVKKELVSKLNHGESNQTCIVSLVGMGGVGKTTLAKKVFDEQIATGKFDCHAWITVSQSYKVEELLRTMIRLLHKSRKEPSPSDVNAMDGEELISKLREHLRDKRYLVVFDDVWKEAFWGDIGYALFANDKSSRIMLTTRNENVAVFCKRSSLVHVLELKPLPLELAQELLCKIAFQFDQDKQCPEELEGLSFDIAKRCEGLPLAIVAIGGLLSTKGRDVGEWKRLQQGLKSQLESNIHLTRIKKILSFSYHDLPYHLKSCFLYLVMFPEDYVVNCARLVRLWIAEGFVKQKQHSAATLEETAREYLGELIHRNLVQADFVDFEGVVRKCRVHDLMHEVILSKSDELDLIQTSAENLKSLHHTARHLSIKNGSSNSLSRTTRSSKTHSVIFFEVNEFPKTLLKSIFSNFKLLKELDFEGAPLKYLPEELGNLLHLKYLSIRDTKVKRLPKSLAKLQNLETLDLKRSLVHELPIEINKLSNLQHFIAYSEDWDTRKGVKIRGNVRSLNSLEKLYYVDMNAENSFSFINELGRLKRLKKLGITNLKSQGGDNTLCNAIEQMSHLESLHIITENENELIPLQSMSSPPLLLYCLRLQGIRKLSDLPLRTLGELPELLELGVYKGYIGAQLHFEDGYFPVLKELSLEGLDRLNTLKIDENALCLVEDLFIGSCPRLEELPSDICNMKCVKLLEISEMSKEFARKMLPDVGQDHWKVQSIPEVYFYFVNTDEQYSTYKLGDSSLLEYLDWLKWRASLVPSTKLAADLIVRNGVIFTSDPSFPFADSMAIRDGRILRVGNYSSLQDLSGYGTKELNLEGKIVVPGFIDSHVHLIFAGLQMARVQLQGVNQKDEVVRRVKEAALNAKKGAWILGGGWNNDLWGGELPVASWIDDVTSDNPVWLTRMDGHMGLANSVALKLAGVTNLSEDPNGGTIMKTSDGEPTGLLIDAAMKLIYSRIPEVSIDERRDAMLRASSFALRRGVTAVVDVGRYFPGAPVEDSWQDFSDVYQWADSSGKMKIRVCLFFPMETWSRLYDLIHKAGHALSNWIYFGGVKAFADGSLGSNSALFYEPYFDDPHNSGLQVVEFESLFNMTLASDKNGLQVAIHAIGDRANDWILDMYESVASINGKRDRRFRIEHAQHLAPGTAERFGQQGIVASVQPDHLLDDADSAIRKLGIDRAQKGSYLFQSLLSRNALLALGSDWPVAETYPLRAIRTAMKRIPPGWENAWIQSECLSLNDALIAHTISAAQACFLENEIGSLSTGKLADFVILSADSWDEFAGEGSASVEATYVGGIQAYP</sequence>
<dbReference type="FunFam" id="3.40.50.300:FF:001091">
    <property type="entry name" value="Probable disease resistance protein At1g61300"/>
    <property type="match status" value="1"/>
</dbReference>
<dbReference type="Gene3D" id="3.10.310.70">
    <property type="match status" value="1"/>
</dbReference>
<dbReference type="InterPro" id="IPR038005">
    <property type="entry name" value="RX-like_CC"/>
</dbReference>